<proteinExistence type="predicted"/>
<reference evidence="1" key="1">
    <citation type="journal article" date="2022" name="bioRxiv">
        <title>Sequencing and chromosome-scale assembly of the giantPleurodeles waltlgenome.</title>
        <authorList>
            <person name="Brown T."/>
            <person name="Elewa A."/>
            <person name="Iarovenko S."/>
            <person name="Subramanian E."/>
            <person name="Araus A.J."/>
            <person name="Petzold A."/>
            <person name="Susuki M."/>
            <person name="Suzuki K.-i.T."/>
            <person name="Hayashi T."/>
            <person name="Toyoda A."/>
            <person name="Oliveira C."/>
            <person name="Osipova E."/>
            <person name="Leigh N.D."/>
            <person name="Simon A."/>
            <person name="Yun M.H."/>
        </authorList>
    </citation>
    <scope>NUCLEOTIDE SEQUENCE</scope>
    <source>
        <strain evidence="1">20211129_DDA</strain>
        <tissue evidence="1">Liver</tissue>
    </source>
</reference>
<organism evidence="1 2">
    <name type="scientific">Pleurodeles waltl</name>
    <name type="common">Iberian ribbed newt</name>
    <dbReference type="NCBI Taxonomy" id="8319"/>
    <lineage>
        <taxon>Eukaryota</taxon>
        <taxon>Metazoa</taxon>
        <taxon>Chordata</taxon>
        <taxon>Craniata</taxon>
        <taxon>Vertebrata</taxon>
        <taxon>Euteleostomi</taxon>
        <taxon>Amphibia</taxon>
        <taxon>Batrachia</taxon>
        <taxon>Caudata</taxon>
        <taxon>Salamandroidea</taxon>
        <taxon>Salamandridae</taxon>
        <taxon>Pleurodelinae</taxon>
        <taxon>Pleurodeles</taxon>
    </lineage>
</organism>
<dbReference type="Proteomes" id="UP001066276">
    <property type="component" value="Chromosome 6"/>
</dbReference>
<dbReference type="AlphaFoldDB" id="A0AAV7QHS9"/>
<name>A0AAV7QHS9_PLEWA</name>
<gene>
    <name evidence="1" type="ORF">NDU88_006481</name>
</gene>
<keyword evidence="2" id="KW-1185">Reference proteome</keyword>
<dbReference type="EMBL" id="JANPWB010000010">
    <property type="protein sequence ID" value="KAJ1140121.1"/>
    <property type="molecule type" value="Genomic_DNA"/>
</dbReference>
<sequence>MRGGLSPKISTPVKTVFCETLERPVLPWLARNRVDSPVYRKKENKKKERKTKVLPWLARNRVDYPVYRKKENKKNGKQRLGSLCQTLLVWLGSLCRTRLVWLGSLCRTLLVWLGSLCRTLLVCRRATGNSVQPKDKNIKNDSSKGQAEQALLSCSLPFDKREAWIPVPDTPGVAWIPVPDTPGVGFSGVTSRASSFECLQFLPANKVQPKDKNIKNDSSKGQAEQALLSCSLPFDKREAWIPVPDTPGVAWIPVPDTPGVAWIPVPDTPGVAWIPVPDTPGVAWIPVPDTPGVAWIPVPDTPGVDITSTESSVELLSENQP</sequence>
<accession>A0AAV7QHS9</accession>
<protein>
    <submittedName>
        <fullName evidence="1">Uncharacterized protein</fullName>
    </submittedName>
</protein>
<evidence type="ECO:0000313" key="2">
    <source>
        <dbReference type="Proteomes" id="UP001066276"/>
    </source>
</evidence>
<evidence type="ECO:0000313" key="1">
    <source>
        <dbReference type="EMBL" id="KAJ1140121.1"/>
    </source>
</evidence>
<comment type="caution">
    <text evidence="1">The sequence shown here is derived from an EMBL/GenBank/DDBJ whole genome shotgun (WGS) entry which is preliminary data.</text>
</comment>